<dbReference type="Proteomes" id="UP000054995">
    <property type="component" value="Unassembled WGS sequence"/>
</dbReference>
<keyword evidence="1" id="KW-0812">Transmembrane</keyword>
<comment type="caution">
    <text evidence="2">The sequence shown here is derived from an EMBL/GenBank/DDBJ whole genome shotgun (WGS) entry which is preliminary data.</text>
</comment>
<evidence type="ECO:0000256" key="1">
    <source>
        <dbReference type="SAM" id="Phobius"/>
    </source>
</evidence>
<reference evidence="2 3" key="1">
    <citation type="submission" date="2015-01" db="EMBL/GenBank/DDBJ databases">
        <title>Evolution of Trichinella species and genotypes.</title>
        <authorList>
            <person name="Korhonen P.K."/>
            <person name="Edoardo P."/>
            <person name="Giuseppe L.R."/>
            <person name="Gasser R.B."/>
        </authorList>
    </citation>
    <scope>NUCLEOTIDE SEQUENCE [LARGE SCALE GENOMIC DNA]</scope>
    <source>
        <strain evidence="2">ISS470</strain>
    </source>
</reference>
<protein>
    <submittedName>
        <fullName evidence="2">Uncharacterized protein</fullName>
    </submittedName>
</protein>
<dbReference type="AlphaFoldDB" id="A0A0V1F3W3"/>
<proteinExistence type="predicted"/>
<evidence type="ECO:0000313" key="3">
    <source>
        <dbReference type="Proteomes" id="UP000054995"/>
    </source>
</evidence>
<gene>
    <name evidence="2" type="ORF">T4D_3136</name>
</gene>
<name>A0A0V1F3W3_TRIPS</name>
<keyword evidence="3" id="KW-1185">Reference proteome</keyword>
<organism evidence="2 3">
    <name type="scientific">Trichinella pseudospiralis</name>
    <name type="common">Parasitic roundworm</name>
    <dbReference type="NCBI Taxonomy" id="6337"/>
    <lineage>
        <taxon>Eukaryota</taxon>
        <taxon>Metazoa</taxon>
        <taxon>Ecdysozoa</taxon>
        <taxon>Nematoda</taxon>
        <taxon>Enoplea</taxon>
        <taxon>Dorylaimia</taxon>
        <taxon>Trichinellida</taxon>
        <taxon>Trichinellidae</taxon>
        <taxon>Trichinella</taxon>
    </lineage>
</organism>
<dbReference type="OrthoDB" id="5918026at2759"/>
<sequence length="188" mass="21180">MQTFHFLPTDRTLVRLCRCIQGILLDHLHIATSCNGPLPRAGSSASSLRLLTRPSLFGNGPVLTSAFPFRSISSFPDGIAITEQQAMGVHFIKQSETRIDDDINTRTLLATFQPLMSRTTTVLVLRSSCLIFHSVAFVFFVFISCRKDLISSVRVRCNLLDFQAAKLNIRELTMMEIVRTQEKINYNL</sequence>
<dbReference type="EMBL" id="JYDT01000355">
    <property type="protein sequence ID" value="KRY80711.1"/>
    <property type="molecule type" value="Genomic_DNA"/>
</dbReference>
<accession>A0A0V1F3W3</accession>
<feature type="transmembrane region" description="Helical" evidence="1">
    <location>
        <begin position="123"/>
        <end position="143"/>
    </location>
</feature>
<keyword evidence="1" id="KW-0472">Membrane</keyword>
<keyword evidence="1" id="KW-1133">Transmembrane helix</keyword>
<evidence type="ECO:0000313" key="2">
    <source>
        <dbReference type="EMBL" id="KRY80711.1"/>
    </source>
</evidence>